<reference evidence="3 4" key="1">
    <citation type="journal article" date="2023" name="Microbiol. Resour. Announc.">
        <title>Complete Genome Sequence of Mycobacterium wuenschmanii, a novel Nontuberculous Mycobacterium Isolated from a captive population of Amazon Milk Frogs.</title>
        <authorList>
            <person name="Hicks J."/>
            <person name="Zeineldin M."/>
            <person name="Ward H."/>
            <person name="Wuenschmann A."/>
            <person name="Camp P."/>
            <person name="Farrell D."/>
            <person name="Lehman K."/>
            <person name="Thacker T."/>
            <person name="Cuthbert E."/>
        </authorList>
    </citation>
    <scope>NUCLEOTIDE SEQUENCE [LARGE SCALE GENOMIC DNA]</scope>
    <source>
        <strain evidence="3 4">Wuenschmanii</strain>
    </source>
</reference>
<feature type="signal peptide" evidence="1">
    <location>
        <begin position="1"/>
        <end position="23"/>
    </location>
</feature>
<proteinExistence type="predicted"/>
<name>A0ABY8W009_9MYCO</name>
<dbReference type="Proteomes" id="UP001236585">
    <property type="component" value="Chromosome"/>
</dbReference>
<evidence type="ECO:0000313" key="4">
    <source>
        <dbReference type="Proteomes" id="UP001236585"/>
    </source>
</evidence>
<evidence type="ECO:0000256" key="1">
    <source>
        <dbReference type="SAM" id="SignalP"/>
    </source>
</evidence>
<evidence type="ECO:0000313" key="3">
    <source>
        <dbReference type="EMBL" id="WIM88476.1"/>
    </source>
</evidence>
<feature type="domain" description="PE-PPE" evidence="2">
    <location>
        <begin position="111"/>
        <end position="190"/>
    </location>
</feature>
<dbReference type="EMBL" id="CP126981">
    <property type="protein sequence ID" value="WIM88476.1"/>
    <property type="molecule type" value="Genomic_DNA"/>
</dbReference>
<organism evidence="3 4">
    <name type="scientific">Candidatus Mycobacterium wuenschmannii</name>
    <dbReference type="NCBI Taxonomy" id="3027808"/>
    <lineage>
        <taxon>Bacteria</taxon>
        <taxon>Bacillati</taxon>
        <taxon>Actinomycetota</taxon>
        <taxon>Actinomycetes</taxon>
        <taxon>Mycobacteriales</taxon>
        <taxon>Mycobacteriaceae</taxon>
        <taxon>Mycobacterium</taxon>
    </lineage>
</organism>
<evidence type="ECO:0000259" key="2">
    <source>
        <dbReference type="Pfam" id="PF08237"/>
    </source>
</evidence>
<accession>A0ABY8W009</accession>
<dbReference type="Pfam" id="PF08237">
    <property type="entry name" value="PE-PPE"/>
    <property type="match status" value="1"/>
</dbReference>
<protein>
    <submittedName>
        <fullName evidence="3">PE-PPE domain-containing protein</fullName>
    </submittedName>
</protein>
<keyword evidence="4" id="KW-1185">Reference proteome</keyword>
<feature type="chain" id="PRO_5045937493" evidence="1">
    <location>
        <begin position="24"/>
        <end position="275"/>
    </location>
</feature>
<gene>
    <name evidence="3" type="ORF">PT015_02935</name>
</gene>
<dbReference type="InterPro" id="IPR013228">
    <property type="entry name" value="PE-PPE_C"/>
</dbReference>
<keyword evidence="1" id="KW-0732">Signal</keyword>
<dbReference type="RefSeq" id="WP_285188684.1">
    <property type="nucleotide sequence ID" value="NZ_CP126981.1"/>
</dbReference>
<sequence length="275" mass="28796">MKKTILGAALCGAAIAFASPANADSNSDFWATASSVIDWLLGPSAGVSSSVSVPGPSDTDFLEGSTNALILGATGMPTPTASYMTEAASLYLDPNGYEGNYASLVALTTPETFSFLPSVQQGQEDLVNAIVSQYEAGDMGCNAAGFCSDPLTIFTYSQSSAIAALAERELSADHIPTDALRFIMLGANPTGVPDNLFPTEVYNIDGDVWAQPTTIGSTWQEILLGLGLHEAYLGLTQDQLSSATSVVDGLTTIHDIPTLTIPELWDALINVWFGQ</sequence>